<accession>A0A5C7G0I3</accession>
<dbReference type="AlphaFoldDB" id="A0A5C7G0I3"/>
<dbReference type="PROSITE" id="PS51257">
    <property type="entry name" value="PROKAR_LIPOPROTEIN"/>
    <property type="match status" value="1"/>
</dbReference>
<comment type="caution">
    <text evidence="3">The sequence shown here is derived from an EMBL/GenBank/DDBJ whole genome shotgun (WGS) entry which is preliminary data.</text>
</comment>
<reference evidence="3 4" key="1">
    <citation type="submission" date="2019-08" db="EMBL/GenBank/DDBJ databases">
        <title>Lewinella sp. strain SSH13 Genome sequencing and assembly.</title>
        <authorList>
            <person name="Kim I."/>
        </authorList>
    </citation>
    <scope>NUCLEOTIDE SEQUENCE [LARGE SCALE GENOMIC DNA]</scope>
    <source>
        <strain evidence="3 4">SSH13</strain>
    </source>
</reference>
<organism evidence="3 4">
    <name type="scientific">Neolewinella aurantiaca</name>
    <dbReference type="NCBI Taxonomy" id="2602767"/>
    <lineage>
        <taxon>Bacteria</taxon>
        <taxon>Pseudomonadati</taxon>
        <taxon>Bacteroidota</taxon>
        <taxon>Saprospiria</taxon>
        <taxon>Saprospirales</taxon>
        <taxon>Lewinellaceae</taxon>
        <taxon>Neolewinella</taxon>
    </lineage>
</organism>
<feature type="compositionally biased region" description="Pro residues" evidence="1">
    <location>
        <begin position="19"/>
        <end position="31"/>
    </location>
</feature>
<proteinExistence type="predicted"/>
<feature type="signal peptide" evidence="2">
    <location>
        <begin position="1"/>
        <end position="20"/>
    </location>
</feature>
<feature type="region of interest" description="Disordered" evidence="1">
    <location>
        <begin position="19"/>
        <end position="38"/>
    </location>
</feature>
<dbReference type="OrthoDB" id="9857740at2"/>
<gene>
    <name evidence="3" type="ORF">FUA23_02995</name>
</gene>
<dbReference type="EMBL" id="VOXD01000003">
    <property type="protein sequence ID" value="TXF91205.1"/>
    <property type="molecule type" value="Genomic_DNA"/>
</dbReference>
<evidence type="ECO:0000256" key="2">
    <source>
        <dbReference type="SAM" id="SignalP"/>
    </source>
</evidence>
<protein>
    <recommendedName>
        <fullName evidence="5">Lipoprotein</fullName>
    </recommendedName>
</protein>
<name>A0A5C7G0I3_9BACT</name>
<evidence type="ECO:0000313" key="3">
    <source>
        <dbReference type="EMBL" id="TXF91205.1"/>
    </source>
</evidence>
<sequence>MRATISALLLLILTACGPTPDPEPVAPPPTPTDKQVTGDPVVDSIRTEQARIEELFTTGMLQQQNVMYNCDGLMGIAELHKKDGQVVLVRNRYDDGENRIITDRFYYKDSVLIHQFSETLRWEFDGTTRPDQNGNEVPGITNYLGRYRYYIQDGKVVKFLKRKFVFSSFEPEPAEESFPLEEATPPSVLPYRSRLAQSAIDDSKVDCSVFK</sequence>
<evidence type="ECO:0000313" key="4">
    <source>
        <dbReference type="Proteomes" id="UP000321907"/>
    </source>
</evidence>
<dbReference type="Proteomes" id="UP000321907">
    <property type="component" value="Unassembled WGS sequence"/>
</dbReference>
<keyword evidence="2" id="KW-0732">Signal</keyword>
<evidence type="ECO:0000256" key="1">
    <source>
        <dbReference type="SAM" id="MobiDB-lite"/>
    </source>
</evidence>
<feature type="chain" id="PRO_5022723376" description="Lipoprotein" evidence="2">
    <location>
        <begin position="21"/>
        <end position="211"/>
    </location>
</feature>
<dbReference type="RefSeq" id="WP_147929224.1">
    <property type="nucleotide sequence ID" value="NZ_VOXD01000003.1"/>
</dbReference>
<keyword evidence="4" id="KW-1185">Reference proteome</keyword>
<evidence type="ECO:0008006" key="5">
    <source>
        <dbReference type="Google" id="ProtNLM"/>
    </source>
</evidence>